<dbReference type="OrthoDB" id="2279078at2759"/>
<evidence type="ECO:0000313" key="8">
    <source>
        <dbReference type="Proteomes" id="UP000603453"/>
    </source>
</evidence>
<sequence>MSNTKIPKDWDTDVIDYWNASLSSYQKHHDVNNEEEQSFELVTSSFLDSLPVKAKQDIPKPTKEPVQQESRTEEVESTPEAQVGLWSNVEESADDPEEEVEEEVYCEEGEVYYEEEIDATKPYQPDTTEEERRERPIEETGKKRQSKKPRYEPPLTSTTAPPAPPPPPPMTGQDEGLSNLMMAWYYAGYYTGLYQAGQRQ</sequence>
<feature type="compositionally biased region" description="Basic and acidic residues" evidence="6">
    <location>
        <begin position="130"/>
        <end position="142"/>
    </location>
</feature>
<comment type="caution">
    <text evidence="7">The sequence shown here is derived from an EMBL/GenBank/DDBJ whole genome shotgun (WGS) entry which is preliminary data.</text>
</comment>
<evidence type="ECO:0008006" key="9">
    <source>
        <dbReference type="Google" id="ProtNLM"/>
    </source>
</evidence>
<dbReference type="PANTHER" id="PTHR39267:SF1">
    <property type="entry name" value="SURVIVAL MOTOR NEURON PROTEIN"/>
    <property type="match status" value="1"/>
</dbReference>
<proteinExistence type="inferred from homology"/>
<dbReference type="InterPro" id="IPR047313">
    <property type="entry name" value="SMN_C"/>
</dbReference>
<organism evidence="7 8">
    <name type="scientific">Mucor saturninus</name>
    <dbReference type="NCBI Taxonomy" id="64648"/>
    <lineage>
        <taxon>Eukaryota</taxon>
        <taxon>Fungi</taxon>
        <taxon>Fungi incertae sedis</taxon>
        <taxon>Mucoromycota</taxon>
        <taxon>Mucoromycotina</taxon>
        <taxon>Mucoromycetes</taxon>
        <taxon>Mucorales</taxon>
        <taxon>Mucorineae</taxon>
        <taxon>Mucoraceae</taxon>
        <taxon>Mucor</taxon>
    </lineage>
</organism>
<evidence type="ECO:0000256" key="2">
    <source>
        <dbReference type="ARBA" id="ARBA00005371"/>
    </source>
</evidence>
<evidence type="ECO:0000256" key="4">
    <source>
        <dbReference type="ARBA" id="ARBA00023187"/>
    </source>
</evidence>
<comment type="similarity">
    <text evidence="2">Belongs to the SMN family.</text>
</comment>
<evidence type="ECO:0000256" key="1">
    <source>
        <dbReference type="ARBA" id="ARBA00004123"/>
    </source>
</evidence>
<dbReference type="Pfam" id="PF20635">
    <property type="entry name" value="SMN_YG-box"/>
    <property type="match status" value="1"/>
</dbReference>
<name>A0A8H7QNJ1_9FUNG</name>
<accession>A0A8H7QNJ1</accession>
<comment type="subcellular location">
    <subcellularLocation>
        <location evidence="1">Nucleus</location>
    </subcellularLocation>
</comment>
<keyword evidence="3" id="KW-0507">mRNA processing</keyword>
<evidence type="ECO:0000313" key="7">
    <source>
        <dbReference type="EMBL" id="KAG2195776.1"/>
    </source>
</evidence>
<evidence type="ECO:0000256" key="6">
    <source>
        <dbReference type="SAM" id="MobiDB-lite"/>
    </source>
</evidence>
<dbReference type="Proteomes" id="UP000603453">
    <property type="component" value="Unassembled WGS sequence"/>
</dbReference>
<dbReference type="AlphaFoldDB" id="A0A8H7QNJ1"/>
<feature type="region of interest" description="Disordered" evidence="6">
    <location>
        <begin position="51"/>
        <end position="176"/>
    </location>
</feature>
<dbReference type="PANTHER" id="PTHR39267">
    <property type="entry name" value="SURVIVAL MOTOR NEURON-LIKE PROTEIN 1"/>
    <property type="match status" value="1"/>
</dbReference>
<protein>
    <recommendedName>
        <fullName evidence="9">Survival motor neuron Tudor domain-containing protein</fullName>
    </recommendedName>
</protein>
<keyword evidence="8" id="KW-1185">Reference proteome</keyword>
<keyword evidence="5" id="KW-0539">Nucleus</keyword>
<gene>
    <name evidence="7" type="ORF">INT47_005753</name>
</gene>
<dbReference type="GO" id="GO:0008380">
    <property type="term" value="P:RNA splicing"/>
    <property type="evidence" value="ECO:0007669"/>
    <property type="project" value="UniProtKB-KW"/>
</dbReference>
<evidence type="ECO:0000256" key="3">
    <source>
        <dbReference type="ARBA" id="ARBA00022664"/>
    </source>
</evidence>
<dbReference type="GO" id="GO:0005634">
    <property type="term" value="C:nucleus"/>
    <property type="evidence" value="ECO:0007669"/>
    <property type="project" value="UniProtKB-SubCell"/>
</dbReference>
<evidence type="ECO:0000256" key="5">
    <source>
        <dbReference type="ARBA" id="ARBA00023242"/>
    </source>
</evidence>
<feature type="compositionally biased region" description="Pro residues" evidence="6">
    <location>
        <begin position="161"/>
        <end position="170"/>
    </location>
</feature>
<dbReference type="CDD" id="cd22852">
    <property type="entry name" value="SMN_C"/>
    <property type="match status" value="1"/>
</dbReference>
<feature type="compositionally biased region" description="Basic and acidic residues" evidence="6">
    <location>
        <begin position="54"/>
        <end position="63"/>
    </location>
</feature>
<reference evidence="7" key="1">
    <citation type="submission" date="2020-12" db="EMBL/GenBank/DDBJ databases">
        <title>Metabolic potential, ecology and presence of endohyphal bacteria is reflected in genomic diversity of Mucoromycotina.</title>
        <authorList>
            <person name="Muszewska A."/>
            <person name="Okrasinska A."/>
            <person name="Steczkiewicz K."/>
            <person name="Drgas O."/>
            <person name="Orlowska M."/>
            <person name="Perlinska-Lenart U."/>
            <person name="Aleksandrzak-Piekarczyk T."/>
            <person name="Szatraj K."/>
            <person name="Zielenkiewicz U."/>
            <person name="Pilsyk S."/>
            <person name="Malc E."/>
            <person name="Mieczkowski P."/>
            <person name="Kruszewska J.S."/>
            <person name="Biernat P."/>
            <person name="Pawlowska J."/>
        </authorList>
    </citation>
    <scope>NUCLEOTIDE SEQUENCE</scope>
    <source>
        <strain evidence="7">WA0000017839</strain>
    </source>
</reference>
<feature type="compositionally biased region" description="Acidic residues" evidence="6">
    <location>
        <begin position="91"/>
        <end position="117"/>
    </location>
</feature>
<keyword evidence="4" id="KW-0508">mRNA splicing</keyword>
<dbReference type="EMBL" id="JAEPRD010000162">
    <property type="protein sequence ID" value="KAG2195776.1"/>
    <property type="molecule type" value="Genomic_DNA"/>
</dbReference>
<dbReference type="InterPro" id="IPR040424">
    <property type="entry name" value="Smn1"/>
</dbReference>
<dbReference type="GO" id="GO:0006397">
    <property type="term" value="P:mRNA processing"/>
    <property type="evidence" value="ECO:0007669"/>
    <property type="project" value="UniProtKB-KW"/>
</dbReference>